<feature type="signal peptide" evidence="1">
    <location>
        <begin position="1"/>
        <end position="19"/>
    </location>
</feature>
<dbReference type="OrthoDB" id="268125at2"/>
<dbReference type="Proteomes" id="UP000214646">
    <property type="component" value="Unassembled WGS sequence"/>
</dbReference>
<evidence type="ECO:0000313" key="2">
    <source>
        <dbReference type="EMBL" id="OWK45043.1"/>
    </source>
</evidence>
<reference evidence="3" key="1">
    <citation type="submission" date="2017-06" db="EMBL/GenBank/DDBJ databases">
        <title>Genome analysis of Fimbriiglobus ruber SP5, the first member of the order Planctomycetales with confirmed chitinolytic capability.</title>
        <authorList>
            <person name="Ravin N.V."/>
            <person name="Rakitin A.L."/>
            <person name="Ivanova A.A."/>
            <person name="Beletsky A.V."/>
            <person name="Kulichevskaya I.S."/>
            <person name="Mardanov A.V."/>
            <person name="Dedysh S.N."/>
        </authorList>
    </citation>
    <scope>NUCLEOTIDE SEQUENCE [LARGE SCALE GENOMIC DNA]</scope>
    <source>
        <strain evidence="3">SP5</strain>
    </source>
</reference>
<sequence length="565" mass="60516">MHTALLLTAALAIAAPVPAAELPPVVVQVKPVGPLLDNLRAIDKAFASLPDDVSFDGAIKRWLGEKGFEGLDLKRPITGYLILPKDIQDLDLFGDKGESNLPLVIVVPVTGESKFLGFLERIERTAVPVPGRKGLYKLPFHAKSAALLASAGGKAESRALRFHNGYAYVTPESHAAVLDDTDRLIPGDRLAMPDEKALLTIRIYAERLSLAVRKQLADKIQNALLKPENSLLPDRVGEVVKKAEALGRQITARYLAKIPDPDLASVTQRLTFNPETLEVGTELVLTPKPGTALAKEFAAREPVTNTFAGLVGKNAIGWLKTSFPPGEPESREILSSLLKEAEKELRDVPEVARPARDAFLKCVTRTIKTENVDVAVALNGPDKDGRHAVVGAFTLAGAADLDKDFRKACDEMVPPAEKARVVLDAAKVGTTAIHVYKPGDQAPPWAQAMSGKDAAVGIALAPTGVYFAYGPDPVAELKAALAQEPREACVFELVMNPTGVRKLAATIDQRATVLADMILDARDTPVPLITMGLAGGKELHVRCGINLRLLFVMSGGRPEPAPAKK</sequence>
<comment type="caution">
    <text evidence="2">The sequence shown here is derived from an EMBL/GenBank/DDBJ whole genome shotgun (WGS) entry which is preliminary data.</text>
</comment>
<dbReference type="EMBL" id="NIDE01000002">
    <property type="protein sequence ID" value="OWK45043.1"/>
    <property type="molecule type" value="Genomic_DNA"/>
</dbReference>
<evidence type="ECO:0000313" key="3">
    <source>
        <dbReference type="Proteomes" id="UP000214646"/>
    </source>
</evidence>
<protein>
    <submittedName>
        <fullName evidence="2">Uncharacterized protein</fullName>
    </submittedName>
</protein>
<name>A0A225DVK6_9BACT</name>
<organism evidence="2 3">
    <name type="scientific">Fimbriiglobus ruber</name>
    <dbReference type="NCBI Taxonomy" id="1908690"/>
    <lineage>
        <taxon>Bacteria</taxon>
        <taxon>Pseudomonadati</taxon>
        <taxon>Planctomycetota</taxon>
        <taxon>Planctomycetia</taxon>
        <taxon>Gemmatales</taxon>
        <taxon>Gemmataceae</taxon>
        <taxon>Fimbriiglobus</taxon>
    </lineage>
</organism>
<gene>
    <name evidence="2" type="ORF">FRUB_01374</name>
</gene>
<keyword evidence="3" id="KW-1185">Reference proteome</keyword>
<feature type="chain" id="PRO_5013347726" evidence="1">
    <location>
        <begin position="20"/>
        <end position="565"/>
    </location>
</feature>
<accession>A0A225DVK6</accession>
<dbReference type="AlphaFoldDB" id="A0A225DVK6"/>
<dbReference type="RefSeq" id="WP_088252824.1">
    <property type="nucleotide sequence ID" value="NZ_NIDE01000002.1"/>
</dbReference>
<evidence type="ECO:0000256" key="1">
    <source>
        <dbReference type="SAM" id="SignalP"/>
    </source>
</evidence>
<keyword evidence="1" id="KW-0732">Signal</keyword>
<proteinExistence type="predicted"/>